<dbReference type="Gene3D" id="1.10.30.50">
    <property type="match status" value="1"/>
</dbReference>
<evidence type="ECO:0000313" key="3">
    <source>
        <dbReference type="Proteomes" id="UP000470875"/>
    </source>
</evidence>
<keyword evidence="2" id="KW-0540">Nuclease</keyword>
<gene>
    <name evidence="2" type="ORF">FYJ24_06975</name>
</gene>
<protein>
    <submittedName>
        <fullName evidence="2">HNH endonuclease</fullName>
    </submittedName>
</protein>
<keyword evidence="2" id="KW-0255">Endonuclease</keyword>
<accession>A0A6N7VU60</accession>
<dbReference type="InterPro" id="IPR029471">
    <property type="entry name" value="HNH_5"/>
</dbReference>
<dbReference type="InterPro" id="IPR003615">
    <property type="entry name" value="HNH_nuc"/>
</dbReference>
<keyword evidence="3" id="KW-1185">Reference proteome</keyword>
<comment type="caution">
    <text evidence="2">The sequence shown here is derived from an EMBL/GenBank/DDBJ whole genome shotgun (WGS) entry which is preliminary data.</text>
</comment>
<evidence type="ECO:0000313" key="2">
    <source>
        <dbReference type="EMBL" id="MSS84510.1"/>
    </source>
</evidence>
<sequence length="119" mass="13820">MTERELVLAKTGGHCAYCGCHLTLKTMQEDHVIPLRRGDKGDKSHLDVLSNKMPACRSCNYYKSDMTLDQFRERMDLMIQNLERNSTVKALLRYGKIAFTRGPVEFYFEKLQKESTHDD</sequence>
<name>A0A6N7VU60_9ACTO</name>
<dbReference type="AlphaFoldDB" id="A0A6N7VU60"/>
<dbReference type="CDD" id="cd00085">
    <property type="entry name" value="HNHc"/>
    <property type="match status" value="1"/>
</dbReference>
<dbReference type="Pfam" id="PF14279">
    <property type="entry name" value="HNH_5"/>
    <property type="match status" value="1"/>
</dbReference>
<dbReference type="EMBL" id="VULO01000007">
    <property type="protein sequence ID" value="MSS84510.1"/>
    <property type="molecule type" value="Genomic_DNA"/>
</dbReference>
<dbReference type="Proteomes" id="UP000470875">
    <property type="component" value="Unassembled WGS sequence"/>
</dbReference>
<organism evidence="2 3">
    <name type="scientific">Scrofimicrobium canadense</name>
    <dbReference type="NCBI Taxonomy" id="2652290"/>
    <lineage>
        <taxon>Bacteria</taxon>
        <taxon>Bacillati</taxon>
        <taxon>Actinomycetota</taxon>
        <taxon>Actinomycetes</taxon>
        <taxon>Actinomycetales</taxon>
        <taxon>Actinomycetaceae</taxon>
        <taxon>Scrofimicrobium</taxon>
    </lineage>
</organism>
<dbReference type="GO" id="GO:0004519">
    <property type="term" value="F:endonuclease activity"/>
    <property type="evidence" value="ECO:0007669"/>
    <property type="project" value="UniProtKB-KW"/>
</dbReference>
<reference evidence="2 3" key="1">
    <citation type="submission" date="2019-08" db="EMBL/GenBank/DDBJ databases">
        <title>In-depth cultivation of the pig gut microbiome towards novel bacterial diversity and tailored functional studies.</title>
        <authorList>
            <person name="Wylensek D."/>
            <person name="Hitch T.C.A."/>
            <person name="Clavel T."/>
        </authorList>
    </citation>
    <scope>NUCLEOTIDE SEQUENCE [LARGE SCALE GENOMIC DNA]</scope>
    <source>
        <strain evidence="2 3">WB03_NA08</strain>
    </source>
</reference>
<evidence type="ECO:0000259" key="1">
    <source>
        <dbReference type="SMART" id="SM00507"/>
    </source>
</evidence>
<proteinExistence type="predicted"/>
<keyword evidence="2" id="KW-0378">Hydrolase</keyword>
<dbReference type="SMART" id="SM00507">
    <property type="entry name" value="HNHc"/>
    <property type="match status" value="1"/>
</dbReference>
<feature type="domain" description="HNH nuclease" evidence="1">
    <location>
        <begin position="2"/>
        <end position="61"/>
    </location>
</feature>
<dbReference type="RefSeq" id="WP_154544925.1">
    <property type="nucleotide sequence ID" value="NZ_VULO01000007.1"/>
</dbReference>